<accession>A0A067R8B2</accession>
<dbReference type="AlphaFoldDB" id="A0A067R8B2"/>
<keyword evidence="10" id="KW-0407">Ion channel</keyword>
<dbReference type="InterPro" id="IPR002110">
    <property type="entry name" value="Ankyrin_rpt"/>
</dbReference>
<gene>
    <name evidence="13" type="ORF">L798_05146</name>
</gene>
<sequence length="854" mass="97311">MEVKEVAERTSSGEYQKRNPLEKLVRFRNQPSRLRTVRSLTDSLMKPVTDEEIEEYKEKLEAGGDPNGDSIRWGDWRPIFWAATSGNFKLLSALLADSRTKVNVTDSKGNTALYHAVTSACRKDDRDRRFYQCIDILMRNTLTELNIPNRKGYTAIGRAVDLFGKTCVEQMLKHPSAFRFHLDYFPGDSESTVREIIIKRFPELQSILPSPQRESLDSPDKNKKLLAALQYEKYSIFSENLDSSNPNPWYDEPYHSSLLEIACQMKKREQFVILLLQNNADPNLKHPITNVPLLIATARSGNLNVLEILLKQKNIDSSLRDGDDRTILHWLARISGCKPGDRERLERCLEILLGPESDRKVNIDDLDGSGNTALRFAVEREFRDRVILFLTYGADVMASKYGSSILSTVSASFLEEILDECLQSNSDSLTINNCTLTFRYDFLAKMVPYLAESSRLRDLLRHPVITSFVSLKWRQVRLVFFIDVAFYVTFVLFLSAYILFSESYDTLIDEGVANTTSYAPILNFSSDLTYRRILRYAMGDNNPQYLWYPIMILLGLLTAREVFQLIIYGSVYILSMENWLELLLVTSTLISCSGVVQNVEVNLHFSAVAILLAWLELVLLSGQLPLLSIQLEMLKTVSRTFLRFMMSYVLLLIAFALSFYVLFKGNSGSDDGDMFSNPLLAILKTVVMFTGELEASNLSFQILPFTSHVIFLLFVFLVATVLLNLLNGLAVNDTEVIRKDAETLSIVARVRLISKIEELLHKLPEFLAPEKVTDKALVIHPDRPKPLDTAVVHSALLIISKKRKSRDAQNVWSDMADELSALRSRQGNLEKKFEAKFDETTQILMKILNHLERK</sequence>
<evidence type="ECO:0000256" key="6">
    <source>
        <dbReference type="ARBA" id="ARBA00022989"/>
    </source>
</evidence>
<keyword evidence="13" id="KW-0675">Receptor</keyword>
<evidence type="ECO:0000259" key="12">
    <source>
        <dbReference type="Pfam" id="PF00520"/>
    </source>
</evidence>
<evidence type="ECO:0000313" key="13">
    <source>
        <dbReference type="EMBL" id="KDR19690.1"/>
    </source>
</evidence>
<feature type="transmembrane region" description="Helical" evidence="11">
    <location>
        <begin position="545"/>
        <end position="567"/>
    </location>
</feature>
<keyword evidence="8" id="KW-0406">Ion transport</keyword>
<dbReference type="GO" id="GO:0034703">
    <property type="term" value="C:cation channel complex"/>
    <property type="evidence" value="ECO:0007669"/>
    <property type="project" value="UniProtKB-ARBA"/>
</dbReference>
<evidence type="ECO:0000256" key="11">
    <source>
        <dbReference type="SAM" id="Phobius"/>
    </source>
</evidence>
<feature type="transmembrane region" description="Helical" evidence="11">
    <location>
        <begin position="478"/>
        <end position="500"/>
    </location>
</feature>
<dbReference type="Pfam" id="PF00520">
    <property type="entry name" value="Ion_trans"/>
    <property type="match status" value="1"/>
</dbReference>
<dbReference type="SMART" id="SM00248">
    <property type="entry name" value="ANK"/>
    <property type="match status" value="6"/>
</dbReference>
<dbReference type="InterPro" id="IPR005821">
    <property type="entry name" value="Ion_trans_dom"/>
</dbReference>
<name>A0A067R8B2_ZOONE</name>
<dbReference type="InterPro" id="IPR052076">
    <property type="entry name" value="TRP_cation_channel"/>
</dbReference>
<evidence type="ECO:0000256" key="10">
    <source>
        <dbReference type="ARBA" id="ARBA00023303"/>
    </source>
</evidence>
<feature type="transmembrane region" description="Helical" evidence="11">
    <location>
        <begin position="705"/>
        <end position="726"/>
    </location>
</feature>
<dbReference type="EMBL" id="KK852637">
    <property type="protein sequence ID" value="KDR19690.1"/>
    <property type="molecule type" value="Genomic_DNA"/>
</dbReference>
<feature type="domain" description="Ion transport" evidence="12">
    <location>
        <begin position="486"/>
        <end position="741"/>
    </location>
</feature>
<evidence type="ECO:0000256" key="7">
    <source>
        <dbReference type="ARBA" id="ARBA00023043"/>
    </source>
</evidence>
<evidence type="ECO:0000256" key="2">
    <source>
        <dbReference type="ARBA" id="ARBA00022448"/>
    </source>
</evidence>
<organism evidence="13 14">
    <name type="scientific">Zootermopsis nevadensis</name>
    <name type="common">Dampwood termite</name>
    <dbReference type="NCBI Taxonomy" id="136037"/>
    <lineage>
        <taxon>Eukaryota</taxon>
        <taxon>Metazoa</taxon>
        <taxon>Ecdysozoa</taxon>
        <taxon>Arthropoda</taxon>
        <taxon>Hexapoda</taxon>
        <taxon>Insecta</taxon>
        <taxon>Pterygota</taxon>
        <taxon>Neoptera</taxon>
        <taxon>Polyneoptera</taxon>
        <taxon>Dictyoptera</taxon>
        <taxon>Blattodea</taxon>
        <taxon>Blattoidea</taxon>
        <taxon>Termitoidae</taxon>
        <taxon>Termopsidae</taxon>
        <taxon>Zootermopsis</taxon>
    </lineage>
</organism>
<keyword evidence="6 11" id="KW-1133">Transmembrane helix</keyword>
<evidence type="ECO:0000256" key="5">
    <source>
        <dbReference type="ARBA" id="ARBA00022737"/>
    </source>
</evidence>
<evidence type="ECO:0000256" key="8">
    <source>
        <dbReference type="ARBA" id="ARBA00023065"/>
    </source>
</evidence>
<feature type="transmembrane region" description="Helical" evidence="11">
    <location>
        <begin position="605"/>
        <end position="629"/>
    </location>
</feature>
<dbReference type="OrthoDB" id="1893551at2759"/>
<dbReference type="PANTHER" id="PTHR47143">
    <property type="entry name" value="TRANSIENT RECEPTOR POTENTIAL CATION CHANNEL PROTEIN PAINLESS"/>
    <property type="match status" value="1"/>
</dbReference>
<evidence type="ECO:0000256" key="3">
    <source>
        <dbReference type="ARBA" id="ARBA00022606"/>
    </source>
</evidence>
<proteinExistence type="predicted"/>
<keyword evidence="7" id="KW-0040">ANK repeat</keyword>
<keyword evidence="4 11" id="KW-0812">Transmembrane</keyword>
<dbReference type="PANTHER" id="PTHR47143:SF4">
    <property type="entry name" value="TRANSIENT RECEPTOR POTENTIAL CATION CHANNEL PROTEIN PAINLESS"/>
    <property type="match status" value="1"/>
</dbReference>
<dbReference type="Gene3D" id="1.25.40.20">
    <property type="entry name" value="Ankyrin repeat-containing domain"/>
    <property type="match status" value="2"/>
</dbReference>
<dbReference type="InterPro" id="IPR036770">
    <property type="entry name" value="Ankyrin_rpt-contain_sf"/>
</dbReference>
<keyword evidence="3" id="KW-0716">Sensory transduction</keyword>
<evidence type="ECO:0000256" key="9">
    <source>
        <dbReference type="ARBA" id="ARBA00023136"/>
    </source>
</evidence>
<dbReference type="SUPFAM" id="SSF48403">
    <property type="entry name" value="Ankyrin repeat"/>
    <property type="match status" value="1"/>
</dbReference>
<dbReference type="GO" id="GO:0005216">
    <property type="term" value="F:monoatomic ion channel activity"/>
    <property type="evidence" value="ECO:0007669"/>
    <property type="project" value="InterPro"/>
</dbReference>
<evidence type="ECO:0000313" key="14">
    <source>
        <dbReference type="Proteomes" id="UP000027135"/>
    </source>
</evidence>
<protein>
    <submittedName>
        <fullName evidence="13">Transient receptor potential cation channel protein painless</fullName>
    </submittedName>
</protein>
<feature type="transmembrane region" description="Helical" evidence="11">
    <location>
        <begin position="641"/>
        <end position="663"/>
    </location>
</feature>
<reference evidence="13 14" key="1">
    <citation type="journal article" date="2014" name="Nat. Commun.">
        <title>Molecular traces of alternative social organization in a termite genome.</title>
        <authorList>
            <person name="Terrapon N."/>
            <person name="Li C."/>
            <person name="Robertson H.M."/>
            <person name="Ji L."/>
            <person name="Meng X."/>
            <person name="Booth W."/>
            <person name="Chen Z."/>
            <person name="Childers C.P."/>
            <person name="Glastad K.M."/>
            <person name="Gokhale K."/>
            <person name="Gowin J."/>
            <person name="Gronenberg W."/>
            <person name="Hermansen R.A."/>
            <person name="Hu H."/>
            <person name="Hunt B.G."/>
            <person name="Huylmans A.K."/>
            <person name="Khalil S.M."/>
            <person name="Mitchell R.D."/>
            <person name="Munoz-Torres M.C."/>
            <person name="Mustard J.A."/>
            <person name="Pan H."/>
            <person name="Reese J.T."/>
            <person name="Scharf M.E."/>
            <person name="Sun F."/>
            <person name="Vogel H."/>
            <person name="Xiao J."/>
            <person name="Yang W."/>
            <person name="Yang Z."/>
            <person name="Yang Z."/>
            <person name="Zhou J."/>
            <person name="Zhu J."/>
            <person name="Brent C.S."/>
            <person name="Elsik C.G."/>
            <person name="Goodisman M.A."/>
            <person name="Liberles D.A."/>
            <person name="Roe R.M."/>
            <person name="Vargo E.L."/>
            <person name="Vilcinskas A."/>
            <person name="Wang J."/>
            <person name="Bornberg-Bauer E."/>
            <person name="Korb J."/>
            <person name="Zhang G."/>
            <person name="Liebig J."/>
        </authorList>
    </citation>
    <scope>NUCLEOTIDE SEQUENCE [LARGE SCALE GENOMIC DNA]</scope>
    <source>
        <tissue evidence="13">Whole organism</tissue>
    </source>
</reference>
<keyword evidence="2" id="KW-0813">Transport</keyword>
<keyword evidence="5" id="KW-0677">Repeat</keyword>
<dbReference type="Proteomes" id="UP000027135">
    <property type="component" value="Unassembled WGS sequence"/>
</dbReference>
<dbReference type="InParanoid" id="A0A067R8B2"/>
<evidence type="ECO:0000256" key="1">
    <source>
        <dbReference type="ARBA" id="ARBA00004141"/>
    </source>
</evidence>
<dbReference type="Pfam" id="PF13637">
    <property type="entry name" value="Ank_4"/>
    <property type="match status" value="1"/>
</dbReference>
<evidence type="ECO:0000256" key="4">
    <source>
        <dbReference type="ARBA" id="ARBA00022692"/>
    </source>
</evidence>
<comment type="subcellular location">
    <subcellularLocation>
        <location evidence="1">Membrane</location>
        <topology evidence="1">Multi-pass membrane protein</topology>
    </subcellularLocation>
</comment>
<keyword evidence="9 11" id="KW-0472">Membrane</keyword>
<dbReference type="eggNOG" id="KOG0510">
    <property type="taxonomic scope" value="Eukaryota"/>
</dbReference>
<keyword evidence="14" id="KW-1185">Reference proteome</keyword>